<organism evidence="1 2">
    <name type="scientific">Musa troglodytarum</name>
    <name type="common">fe'i banana</name>
    <dbReference type="NCBI Taxonomy" id="320322"/>
    <lineage>
        <taxon>Eukaryota</taxon>
        <taxon>Viridiplantae</taxon>
        <taxon>Streptophyta</taxon>
        <taxon>Embryophyta</taxon>
        <taxon>Tracheophyta</taxon>
        <taxon>Spermatophyta</taxon>
        <taxon>Magnoliopsida</taxon>
        <taxon>Liliopsida</taxon>
        <taxon>Zingiberales</taxon>
        <taxon>Musaceae</taxon>
        <taxon>Musa</taxon>
    </lineage>
</organism>
<keyword evidence="2" id="KW-1185">Reference proteome</keyword>
<gene>
    <name evidence="1" type="ORF">MUK42_34024</name>
</gene>
<proteinExistence type="predicted"/>
<dbReference type="EMBL" id="CP097508">
    <property type="protein sequence ID" value="URE11948.1"/>
    <property type="molecule type" value="Genomic_DNA"/>
</dbReference>
<protein>
    <submittedName>
        <fullName evidence="1">Uncharacterized protein</fullName>
    </submittedName>
</protein>
<evidence type="ECO:0000313" key="1">
    <source>
        <dbReference type="EMBL" id="URE11948.1"/>
    </source>
</evidence>
<sequence>MTMALLASLDHPCILCFKLNALQSDEHAWNSTSFLLGGQTVEQCAAGGRSLSTISNKDSLMPIIKDKKGRQPKKKHALISIIVHKDKTATKVGTVPDLQFVHALVRRNHPTKDHGAWIPRKHWRVAPSALPS</sequence>
<accession>A0A9E7K9N9</accession>
<dbReference type="AlphaFoldDB" id="A0A9E7K9N9"/>
<evidence type="ECO:0000313" key="2">
    <source>
        <dbReference type="Proteomes" id="UP001055439"/>
    </source>
</evidence>
<dbReference type="Proteomes" id="UP001055439">
    <property type="component" value="Chromosome 6"/>
</dbReference>
<name>A0A9E7K9N9_9LILI</name>
<reference evidence="1" key="1">
    <citation type="submission" date="2022-05" db="EMBL/GenBank/DDBJ databases">
        <title>The Musa troglodytarum L. genome provides insights into the mechanism of non-climacteric behaviour and enrichment of carotenoids.</title>
        <authorList>
            <person name="Wang J."/>
        </authorList>
    </citation>
    <scope>NUCLEOTIDE SEQUENCE</scope>
    <source>
        <tissue evidence="1">Leaf</tissue>
    </source>
</reference>